<keyword evidence="3" id="KW-0804">Transcription</keyword>
<protein>
    <recommendedName>
        <fullName evidence="6">IBH1-like N-terminal domain-containing protein</fullName>
    </recommendedName>
</protein>
<dbReference type="InterPro" id="IPR059002">
    <property type="entry name" value="IBH1_N"/>
</dbReference>
<name>A0A5J4ZY39_9ASTE</name>
<organism evidence="7 8">
    <name type="scientific">Nyssa sinensis</name>
    <dbReference type="NCBI Taxonomy" id="561372"/>
    <lineage>
        <taxon>Eukaryota</taxon>
        <taxon>Viridiplantae</taxon>
        <taxon>Streptophyta</taxon>
        <taxon>Embryophyta</taxon>
        <taxon>Tracheophyta</taxon>
        <taxon>Spermatophyta</taxon>
        <taxon>Magnoliopsida</taxon>
        <taxon>eudicotyledons</taxon>
        <taxon>Gunneridae</taxon>
        <taxon>Pentapetalae</taxon>
        <taxon>asterids</taxon>
        <taxon>Cornales</taxon>
        <taxon>Nyssaceae</taxon>
        <taxon>Nyssa</taxon>
    </lineage>
</organism>
<dbReference type="GO" id="GO:0006355">
    <property type="term" value="P:regulation of DNA-templated transcription"/>
    <property type="evidence" value="ECO:0007669"/>
    <property type="project" value="InterPro"/>
</dbReference>
<keyword evidence="4" id="KW-0539">Nucleus</keyword>
<feature type="domain" description="IBH1-like N-terminal" evidence="6">
    <location>
        <begin position="3"/>
        <end position="35"/>
    </location>
</feature>
<dbReference type="Pfam" id="PF26576">
    <property type="entry name" value="IBH1_N"/>
    <property type="match status" value="1"/>
</dbReference>
<evidence type="ECO:0000313" key="8">
    <source>
        <dbReference type="Proteomes" id="UP000325577"/>
    </source>
</evidence>
<proteinExistence type="predicted"/>
<dbReference type="CDD" id="cd11444">
    <property type="entry name" value="bHLH_AtIBH1_like"/>
    <property type="match status" value="1"/>
</dbReference>
<sequence length="165" mass="18846">MRRLQIVRYEVDMALALSSEGFAWSHALKDKLQKGPNEGKIHLLRRKGSCIVEQHVNHHSLPVLHLQNPLVYTKFCPNPTSKPKNVKLIKSSKRVLLQRQEIKAAAKNSEEEEKQITQRLNNLRNLLPGGNGMGVDEMLKEMGSYLVCLELQVNILRCLVETETR</sequence>
<dbReference type="InterPro" id="IPR044549">
    <property type="entry name" value="bHLH_AtIBH1-like"/>
</dbReference>
<keyword evidence="5" id="KW-0175">Coiled coil</keyword>
<dbReference type="InterPro" id="IPR044660">
    <property type="entry name" value="IBH1-like"/>
</dbReference>
<evidence type="ECO:0000256" key="3">
    <source>
        <dbReference type="ARBA" id="ARBA00023163"/>
    </source>
</evidence>
<dbReference type="Proteomes" id="UP000325577">
    <property type="component" value="Linkage Group LG4"/>
</dbReference>
<dbReference type="PANTHER" id="PTHR33124:SF42">
    <property type="entry name" value="TRANSCRIPTION FACTOR BHLH146"/>
    <property type="match status" value="1"/>
</dbReference>
<dbReference type="OrthoDB" id="658598at2759"/>
<evidence type="ECO:0000256" key="2">
    <source>
        <dbReference type="ARBA" id="ARBA00023015"/>
    </source>
</evidence>
<feature type="coiled-coil region" evidence="5">
    <location>
        <begin position="99"/>
        <end position="126"/>
    </location>
</feature>
<evidence type="ECO:0000256" key="5">
    <source>
        <dbReference type="SAM" id="Coils"/>
    </source>
</evidence>
<dbReference type="PANTHER" id="PTHR33124">
    <property type="entry name" value="TRANSCRIPTION FACTOR IBH1-LIKE 1"/>
    <property type="match status" value="1"/>
</dbReference>
<dbReference type="EMBL" id="CM018047">
    <property type="protein sequence ID" value="KAA8522746.1"/>
    <property type="molecule type" value="Genomic_DNA"/>
</dbReference>
<dbReference type="AlphaFoldDB" id="A0A5J4ZY39"/>
<dbReference type="GO" id="GO:0005634">
    <property type="term" value="C:nucleus"/>
    <property type="evidence" value="ECO:0007669"/>
    <property type="project" value="UniProtKB-SubCell"/>
</dbReference>
<evidence type="ECO:0000313" key="7">
    <source>
        <dbReference type="EMBL" id="KAA8522746.1"/>
    </source>
</evidence>
<comment type="subcellular location">
    <subcellularLocation>
        <location evidence="1">Nucleus</location>
    </subcellularLocation>
</comment>
<evidence type="ECO:0000256" key="1">
    <source>
        <dbReference type="ARBA" id="ARBA00004123"/>
    </source>
</evidence>
<evidence type="ECO:0000256" key="4">
    <source>
        <dbReference type="ARBA" id="ARBA00023242"/>
    </source>
</evidence>
<gene>
    <name evidence="7" type="ORF">F0562_009092</name>
</gene>
<keyword evidence="8" id="KW-1185">Reference proteome</keyword>
<keyword evidence="2" id="KW-0805">Transcription regulation</keyword>
<evidence type="ECO:0000259" key="6">
    <source>
        <dbReference type="Pfam" id="PF26576"/>
    </source>
</evidence>
<accession>A0A5J4ZY39</accession>
<reference evidence="7 8" key="1">
    <citation type="submission" date="2019-09" db="EMBL/GenBank/DDBJ databases">
        <title>A chromosome-level genome assembly of the Chinese tupelo Nyssa sinensis.</title>
        <authorList>
            <person name="Yang X."/>
            <person name="Kang M."/>
            <person name="Yang Y."/>
            <person name="Xiong H."/>
            <person name="Wang M."/>
            <person name="Zhang Z."/>
            <person name="Wang Z."/>
            <person name="Wu H."/>
            <person name="Ma T."/>
            <person name="Liu J."/>
            <person name="Xi Z."/>
        </authorList>
    </citation>
    <scope>NUCLEOTIDE SEQUENCE [LARGE SCALE GENOMIC DNA]</scope>
    <source>
        <strain evidence="7">J267</strain>
        <tissue evidence="7">Leaf</tissue>
    </source>
</reference>